<comment type="caution">
    <text evidence="2">The sequence shown here is derived from an EMBL/GenBank/DDBJ whole genome shotgun (WGS) entry which is preliminary data.</text>
</comment>
<gene>
    <name evidence="2" type="ORF">HJG63_011740</name>
</gene>
<proteinExistence type="predicted"/>
<dbReference type="EMBL" id="JACASE010000006">
    <property type="protein sequence ID" value="KAF6457209.1"/>
    <property type="molecule type" value="Genomic_DNA"/>
</dbReference>
<dbReference type="AlphaFoldDB" id="A0A7J8GC14"/>
<evidence type="ECO:0000313" key="2">
    <source>
        <dbReference type="EMBL" id="KAF6457209.1"/>
    </source>
</evidence>
<feature type="compositionally biased region" description="Low complexity" evidence="1">
    <location>
        <begin position="71"/>
        <end position="92"/>
    </location>
</feature>
<reference evidence="2 3" key="1">
    <citation type="journal article" date="2020" name="Nature">
        <title>Six reference-quality genomes reveal evolution of bat adaptations.</title>
        <authorList>
            <person name="Jebb D."/>
            <person name="Huang Z."/>
            <person name="Pippel M."/>
            <person name="Hughes G.M."/>
            <person name="Lavrichenko K."/>
            <person name="Devanna P."/>
            <person name="Winkler S."/>
            <person name="Jermiin L.S."/>
            <person name="Skirmuntt E.C."/>
            <person name="Katzourakis A."/>
            <person name="Burkitt-Gray L."/>
            <person name="Ray D.A."/>
            <person name="Sullivan K.A.M."/>
            <person name="Roscito J.G."/>
            <person name="Kirilenko B.M."/>
            <person name="Davalos L.M."/>
            <person name="Corthals A.P."/>
            <person name="Power M.L."/>
            <person name="Jones G."/>
            <person name="Ransome R.D."/>
            <person name="Dechmann D.K.N."/>
            <person name="Locatelli A.G."/>
            <person name="Puechmaille S.J."/>
            <person name="Fedrigo O."/>
            <person name="Jarvis E.D."/>
            <person name="Hiller M."/>
            <person name="Vernes S.C."/>
            <person name="Myers E.W."/>
            <person name="Teeling E.C."/>
        </authorList>
    </citation>
    <scope>NUCLEOTIDE SEQUENCE [LARGE SCALE GENOMIC DNA]</scope>
    <source>
        <strain evidence="2">MRouAeg1</strain>
        <tissue evidence="2">Muscle</tissue>
    </source>
</reference>
<sequence>MARPQASSLFSRLTYLLRGIIPCSSLRGHKHGHLGGICWGLITLGKGGVSNGVEGGVQLSKHLLPPPPHKPSSSLQWWPARPGGPGLAPAGPEEVREEGPSYQLLTSTPAGLRERSSAERFGLSVKLFWDTATPIC</sequence>
<accession>A0A7J8GC14</accession>
<protein>
    <submittedName>
        <fullName evidence="2">Uncharacterized protein</fullName>
    </submittedName>
</protein>
<evidence type="ECO:0000256" key="1">
    <source>
        <dbReference type="SAM" id="MobiDB-lite"/>
    </source>
</evidence>
<dbReference type="Proteomes" id="UP000593571">
    <property type="component" value="Unassembled WGS sequence"/>
</dbReference>
<evidence type="ECO:0000313" key="3">
    <source>
        <dbReference type="Proteomes" id="UP000593571"/>
    </source>
</evidence>
<feature type="region of interest" description="Disordered" evidence="1">
    <location>
        <begin position="64"/>
        <end position="100"/>
    </location>
</feature>
<organism evidence="2 3">
    <name type="scientific">Rousettus aegyptiacus</name>
    <name type="common">Egyptian fruit bat</name>
    <name type="synonym">Pteropus aegyptiacus</name>
    <dbReference type="NCBI Taxonomy" id="9407"/>
    <lineage>
        <taxon>Eukaryota</taxon>
        <taxon>Metazoa</taxon>
        <taxon>Chordata</taxon>
        <taxon>Craniata</taxon>
        <taxon>Vertebrata</taxon>
        <taxon>Euteleostomi</taxon>
        <taxon>Mammalia</taxon>
        <taxon>Eutheria</taxon>
        <taxon>Laurasiatheria</taxon>
        <taxon>Chiroptera</taxon>
        <taxon>Yinpterochiroptera</taxon>
        <taxon>Pteropodoidea</taxon>
        <taxon>Pteropodidae</taxon>
        <taxon>Rousettinae</taxon>
        <taxon>Rousettus</taxon>
    </lineage>
</organism>
<name>A0A7J8GC14_ROUAE</name>
<keyword evidence="3" id="KW-1185">Reference proteome</keyword>